<evidence type="ECO:0000256" key="5">
    <source>
        <dbReference type="ARBA" id="ARBA00022989"/>
    </source>
</evidence>
<dbReference type="PANTHER" id="PTHR43744:SF12">
    <property type="entry name" value="ABC TRANSPORTER PERMEASE PROTEIN MG189-RELATED"/>
    <property type="match status" value="1"/>
</dbReference>
<feature type="transmembrane region" description="Helical" evidence="7">
    <location>
        <begin position="144"/>
        <end position="165"/>
    </location>
</feature>
<dbReference type="PROSITE" id="PS50928">
    <property type="entry name" value="ABC_TM1"/>
    <property type="match status" value="1"/>
</dbReference>
<proteinExistence type="inferred from homology"/>
<evidence type="ECO:0000256" key="3">
    <source>
        <dbReference type="ARBA" id="ARBA00022475"/>
    </source>
</evidence>
<dbReference type="Pfam" id="PF00528">
    <property type="entry name" value="BPD_transp_1"/>
    <property type="match status" value="1"/>
</dbReference>
<dbReference type="CDD" id="cd06261">
    <property type="entry name" value="TM_PBP2"/>
    <property type="match status" value="1"/>
</dbReference>
<evidence type="ECO:0000256" key="7">
    <source>
        <dbReference type="RuleBase" id="RU363032"/>
    </source>
</evidence>
<evidence type="ECO:0000256" key="1">
    <source>
        <dbReference type="ARBA" id="ARBA00004651"/>
    </source>
</evidence>
<feature type="transmembrane region" description="Helical" evidence="7">
    <location>
        <begin position="45"/>
        <end position="67"/>
    </location>
</feature>
<feature type="transmembrane region" description="Helical" evidence="7">
    <location>
        <begin position="292"/>
        <end position="309"/>
    </location>
</feature>
<dbReference type="Gene3D" id="1.10.3720.10">
    <property type="entry name" value="MetI-like"/>
    <property type="match status" value="1"/>
</dbReference>
<evidence type="ECO:0000256" key="4">
    <source>
        <dbReference type="ARBA" id="ARBA00022692"/>
    </source>
</evidence>
<organism evidence="10 11">
    <name type="scientific">Streptosporangium fragile</name>
    <dbReference type="NCBI Taxonomy" id="46186"/>
    <lineage>
        <taxon>Bacteria</taxon>
        <taxon>Bacillati</taxon>
        <taxon>Actinomycetota</taxon>
        <taxon>Actinomycetes</taxon>
        <taxon>Streptosporangiales</taxon>
        <taxon>Streptosporangiaceae</taxon>
        <taxon>Streptosporangium</taxon>
    </lineage>
</organism>
<feature type="transmembrane region" description="Helical" evidence="7">
    <location>
        <begin position="177"/>
        <end position="198"/>
    </location>
</feature>
<keyword evidence="5 7" id="KW-1133">Transmembrane helix</keyword>
<protein>
    <submittedName>
        <fullName evidence="10">Carbohydrate ABC transporter permease</fullName>
    </submittedName>
</protein>
<dbReference type="InterPro" id="IPR000515">
    <property type="entry name" value="MetI-like"/>
</dbReference>
<dbReference type="EMBL" id="BAAAVI010000056">
    <property type="protein sequence ID" value="GAA2895920.1"/>
    <property type="molecule type" value="Genomic_DNA"/>
</dbReference>
<accession>A0ABP6IPN3</accession>
<keyword evidence="3" id="KW-1003">Cell membrane</keyword>
<keyword evidence="2 7" id="KW-0813">Transport</keyword>
<comment type="caution">
    <text evidence="10">The sequence shown here is derived from an EMBL/GenBank/DDBJ whole genome shotgun (WGS) entry which is preliminary data.</text>
</comment>
<feature type="domain" description="ABC transmembrane type-1" evidence="9">
    <location>
        <begin position="109"/>
        <end position="310"/>
    </location>
</feature>
<dbReference type="InterPro" id="IPR035906">
    <property type="entry name" value="MetI-like_sf"/>
</dbReference>
<evidence type="ECO:0000256" key="6">
    <source>
        <dbReference type="ARBA" id="ARBA00023136"/>
    </source>
</evidence>
<keyword evidence="6 7" id="KW-0472">Membrane</keyword>
<feature type="transmembrane region" description="Helical" evidence="7">
    <location>
        <begin position="113"/>
        <end position="132"/>
    </location>
</feature>
<gene>
    <name evidence="10" type="ORF">GCM10010517_60820</name>
</gene>
<name>A0ABP6IPN3_9ACTN</name>
<evidence type="ECO:0000313" key="11">
    <source>
        <dbReference type="Proteomes" id="UP001500831"/>
    </source>
</evidence>
<evidence type="ECO:0000256" key="8">
    <source>
        <dbReference type="SAM" id="MobiDB-lite"/>
    </source>
</evidence>
<sequence length="325" mass="35205">MRIMDSPAATARPRAARPADRPTSSHRRGGAGGGAQRARAAAARLLWTLVTGAFLVFFALPVVWLLLAPTKTDGQIIRDDPFSFGSLDGVVTAWRNLYSFQDGVIVSWLENSAIYAFGALLITLVTSIPAGYGLALTRFAGRRLLLTVTLLVMIMPNVALVLPLYLEMEAVGLTGTIWSVILPFSFFPFGVYLTYIYFSSTIPQDLLSAARLDGCSEWRVFTSIALPLSRPIVALVAFFNFVGNWNNFFLPFVMLPDSAQYPAQVGLNNLLTSSAVFNTSSGVGNQIMRPELALATLVTVVPVLLVFLFSQRSLVSGMLAGATKN</sequence>
<comment type="subcellular location">
    <subcellularLocation>
        <location evidence="1 7">Cell membrane</location>
        <topology evidence="1 7">Multi-pass membrane protein</topology>
    </subcellularLocation>
</comment>
<dbReference type="PANTHER" id="PTHR43744">
    <property type="entry name" value="ABC TRANSPORTER PERMEASE PROTEIN MG189-RELATED-RELATED"/>
    <property type="match status" value="1"/>
</dbReference>
<keyword evidence="4 7" id="KW-0812">Transmembrane</keyword>
<evidence type="ECO:0000313" key="10">
    <source>
        <dbReference type="EMBL" id="GAA2895920.1"/>
    </source>
</evidence>
<feature type="transmembrane region" description="Helical" evidence="7">
    <location>
        <begin position="218"/>
        <end position="242"/>
    </location>
</feature>
<reference evidence="11" key="1">
    <citation type="journal article" date="2019" name="Int. J. Syst. Evol. Microbiol.">
        <title>The Global Catalogue of Microorganisms (GCM) 10K type strain sequencing project: providing services to taxonomists for standard genome sequencing and annotation.</title>
        <authorList>
            <consortium name="The Broad Institute Genomics Platform"/>
            <consortium name="The Broad Institute Genome Sequencing Center for Infectious Disease"/>
            <person name="Wu L."/>
            <person name="Ma J."/>
        </authorList>
    </citation>
    <scope>NUCLEOTIDE SEQUENCE [LARGE SCALE GENOMIC DNA]</scope>
    <source>
        <strain evidence="11">JCM 6242</strain>
    </source>
</reference>
<evidence type="ECO:0000259" key="9">
    <source>
        <dbReference type="PROSITE" id="PS50928"/>
    </source>
</evidence>
<dbReference type="SUPFAM" id="SSF161098">
    <property type="entry name" value="MetI-like"/>
    <property type="match status" value="1"/>
</dbReference>
<dbReference type="Proteomes" id="UP001500831">
    <property type="component" value="Unassembled WGS sequence"/>
</dbReference>
<feature type="region of interest" description="Disordered" evidence="8">
    <location>
        <begin position="1"/>
        <end position="34"/>
    </location>
</feature>
<feature type="compositionally biased region" description="Low complexity" evidence="8">
    <location>
        <begin position="1"/>
        <end position="13"/>
    </location>
</feature>
<keyword evidence="11" id="KW-1185">Reference proteome</keyword>
<comment type="similarity">
    <text evidence="7">Belongs to the binding-protein-dependent transport system permease family.</text>
</comment>
<evidence type="ECO:0000256" key="2">
    <source>
        <dbReference type="ARBA" id="ARBA00022448"/>
    </source>
</evidence>